<dbReference type="Proteomes" id="UP000317778">
    <property type="component" value="Unassembled WGS sequence"/>
</dbReference>
<name>A0A532V9R6_UNCT6</name>
<feature type="transmembrane region" description="Helical" evidence="1">
    <location>
        <begin position="269"/>
        <end position="291"/>
    </location>
</feature>
<feature type="transmembrane region" description="Helical" evidence="1">
    <location>
        <begin position="330"/>
        <end position="354"/>
    </location>
</feature>
<dbReference type="EMBL" id="NJBO01000002">
    <property type="protein sequence ID" value="TKJ43954.1"/>
    <property type="molecule type" value="Genomic_DNA"/>
</dbReference>
<accession>A0A532V9R6</accession>
<evidence type="ECO:0000313" key="2">
    <source>
        <dbReference type="EMBL" id="TKJ43954.1"/>
    </source>
</evidence>
<reference evidence="2 3" key="1">
    <citation type="submission" date="2017-06" db="EMBL/GenBank/DDBJ databases">
        <title>Novel microbial phyla capable of carbon fixation and sulfur reduction in deep-sea sediments.</title>
        <authorList>
            <person name="Huang J."/>
            <person name="Baker B."/>
            <person name="Wang Y."/>
        </authorList>
    </citation>
    <scope>NUCLEOTIDE SEQUENCE [LARGE SCALE GENOMIC DNA]</scope>
    <source>
        <strain evidence="2">B3_TA06</strain>
    </source>
</reference>
<proteinExistence type="predicted"/>
<evidence type="ECO:0000256" key="1">
    <source>
        <dbReference type="SAM" id="Phobius"/>
    </source>
</evidence>
<comment type="caution">
    <text evidence="2">The sequence shown here is derived from an EMBL/GenBank/DDBJ whole genome shotgun (WGS) entry which is preliminary data.</text>
</comment>
<feature type="transmembrane region" description="Helical" evidence="1">
    <location>
        <begin position="366"/>
        <end position="388"/>
    </location>
</feature>
<dbReference type="AlphaFoldDB" id="A0A532V9R6"/>
<gene>
    <name evidence="2" type="ORF">CEE36_02215</name>
</gene>
<feature type="transmembrane region" description="Helical" evidence="1">
    <location>
        <begin position="297"/>
        <end position="318"/>
    </location>
</feature>
<protein>
    <recommendedName>
        <fullName evidence="4">Polymer-forming cytoskeletal protein</fullName>
    </recommendedName>
</protein>
<keyword evidence="1" id="KW-0812">Transmembrane</keyword>
<evidence type="ECO:0008006" key="4">
    <source>
        <dbReference type="Google" id="ProtNLM"/>
    </source>
</evidence>
<organism evidence="2 3">
    <name type="scientific">candidate division TA06 bacterium B3_TA06</name>
    <dbReference type="NCBI Taxonomy" id="2012487"/>
    <lineage>
        <taxon>Bacteria</taxon>
        <taxon>Bacteria division TA06</taxon>
    </lineage>
</organism>
<keyword evidence="1" id="KW-1133">Transmembrane helix</keyword>
<sequence length="405" mass="43573">MHPFLCCLTFLTLIASPPEAEIDISLESAKDISENSTKIECCAHLPIHSVHARVSHDHRRRKSRVHIPFDSVHPYDIAITGDATIEGTVEGDIVISEGMLTLEGSTEGDVVLISGDFLISGAIKGDLVAIGGESVVSGNIEGDAVFIGGALELDSTAVIEGDLVVVSVELKRDPAAVVKGDETEVSLGPLGKILAGVLSRRVPPGEIEAGKPAHAFASGIVFIASFARLILIAVLYLLGLLMLLAIPRWQHRSELAVEHVIWKTVLTGVVYRLAVGGIFAILAISIIGWLLVPLAVLGWAFIALMGIPQASLWVGRWIKKWLRFSFESRIGLYSLGFITIYLLSILSAVLSLLLRGTSLPARIVHVIGFLLIFGVMTVGRGGIIYTLIFPREVRALEKHLKQGAE</sequence>
<feature type="transmembrane region" description="Helical" evidence="1">
    <location>
        <begin position="220"/>
        <end position="246"/>
    </location>
</feature>
<evidence type="ECO:0000313" key="3">
    <source>
        <dbReference type="Proteomes" id="UP000317778"/>
    </source>
</evidence>
<keyword evidence="1" id="KW-0472">Membrane</keyword>